<dbReference type="Pfam" id="PF13279">
    <property type="entry name" value="4HBT_2"/>
    <property type="match status" value="1"/>
</dbReference>
<comment type="caution">
    <text evidence="1">The sequence shown here is derived from an EMBL/GenBank/DDBJ whole genome shotgun (WGS) entry which is preliminary data.</text>
</comment>
<sequence length="142" mass="16319">MAGNYYAYHHVVTPQDATVLGIAYDARYLDWACIARERMIVENGDLNQIEWPAFLTGEVSIRYLYPVFLNESVEVRVSIGDYSEEQGRARLIFRYVNKNGRLLAEGHQIIFFVNHATGIRTSLPPTFVNLARQFSENQKVTM</sequence>
<keyword evidence="2" id="KW-1185">Reference proteome</keyword>
<gene>
    <name evidence="1" type="ORF">DealDRAFT_1270</name>
</gene>
<proteinExistence type="predicted"/>
<evidence type="ECO:0000313" key="1">
    <source>
        <dbReference type="EMBL" id="EEG77971.1"/>
    </source>
</evidence>
<dbReference type="Gene3D" id="3.10.129.10">
    <property type="entry name" value="Hotdog Thioesterase"/>
    <property type="match status" value="1"/>
</dbReference>
<name>C0GFL1_DETAL</name>
<dbReference type="CDD" id="cd00586">
    <property type="entry name" value="4HBT"/>
    <property type="match status" value="1"/>
</dbReference>
<dbReference type="SUPFAM" id="SSF54637">
    <property type="entry name" value="Thioesterase/thiol ester dehydrase-isomerase"/>
    <property type="match status" value="1"/>
</dbReference>
<dbReference type="InterPro" id="IPR029069">
    <property type="entry name" value="HotDog_dom_sf"/>
</dbReference>
<accession>C0GFL1</accession>
<dbReference type="EMBL" id="ACJM01000005">
    <property type="protein sequence ID" value="EEG77971.1"/>
    <property type="molecule type" value="Genomic_DNA"/>
</dbReference>
<evidence type="ECO:0000313" key="2">
    <source>
        <dbReference type="Proteomes" id="UP000006443"/>
    </source>
</evidence>
<dbReference type="Proteomes" id="UP000006443">
    <property type="component" value="Unassembled WGS sequence"/>
</dbReference>
<organism evidence="1 2">
    <name type="scientific">Dethiobacter alkaliphilus AHT 1</name>
    <dbReference type="NCBI Taxonomy" id="555088"/>
    <lineage>
        <taxon>Bacteria</taxon>
        <taxon>Bacillati</taxon>
        <taxon>Bacillota</taxon>
        <taxon>Dethiobacteria</taxon>
        <taxon>Dethiobacterales</taxon>
        <taxon>Dethiobacteraceae</taxon>
        <taxon>Dethiobacter</taxon>
    </lineage>
</organism>
<dbReference type="RefSeq" id="WP_008515902.1">
    <property type="nucleotide sequence ID" value="NZ_ACJM01000005.1"/>
</dbReference>
<protein>
    <submittedName>
        <fullName evidence="1">Thioesterase-like protein</fullName>
    </submittedName>
</protein>
<dbReference type="AlphaFoldDB" id="C0GFL1"/>
<reference evidence="1 2" key="1">
    <citation type="submission" date="2009-02" db="EMBL/GenBank/DDBJ databases">
        <title>Sequencing of the draft genome and assembly of Dethiobacter alkaliphilus AHT 1.</title>
        <authorList>
            <consortium name="US DOE Joint Genome Institute (JGI-PGF)"/>
            <person name="Lucas S."/>
            <person name="Copeland A."/>
            <person name="Lapidus A."/>
            <person name="Glavina del Rio T."/>
            <person name="Dalin E."/>
            <person name="Tice H."/>
            <person name="Bruce D."/>
            <person name="Goodwin L."/>
            <person name="Pitluck S."/>
            <person name="Larimer F."/>
            <person name="Land M.L."/>
            <person name="Hauser L."/>
            <person name="Muyzer G."/>
        </authorList>
    </citation>
    <scope>NUCLEOTIDE SEQUENCE [LARGE SCALE GENOMIC DNA]</scope>
    <source>
        <strain evidence="1 2">AHT 1</strain>
    </source>
</reference>